<protein>
    <submittedName>
        <fullName evidence="1">Uncharacterized protein</fullName>
    </submittedName>
</protein>
<dbReference type="AlphaFoldDB" id="A0A6I8QNA9"/>
<reference evidence="1" key="2">
    <citation type="submission" date="2020-05" db="UniProtKB">
        <authorList>
            <consortium name="Ensembl"/>
        </authorList>
    </citation>
    <scope>IDENTIFICATION</scope>
</reference>
<dbReference type="Ensembl" id="ENSXETT00000095147">
    <property type="protein sequence ID" value="ENSXETP00000070008"/>
    <property type="gene ID" value="ENSXETG00000035687"/>
</dbReference>
<name>A0A6I8QNA9_XENTR</name>
<dbReference type="GeneTree" id="ENSGT01000000221482"/>
<accession>A0A6I8QNA9</accession>
<reference evidence="1" key="1">
    <citation type="journal article" date="2010" name="Science">
        <title>The genome of the Western clawed frog Xenopus tropicalis.</title>
        <authorList>
            <person name="Hellsten U."/>
            <person name="Harland R.M."/>
            <person name="Gilchrist M.J."/>
            <person name="Hendrix D."/>
            <person name="Jurka J."/>
            <person name="Kapitonov V."/>
            <person name="Ovcharenko I."/>
            <person name="Putnam N.H."/>
            <person name="Shu S."/>
            <person name="Taher L."/>
            <person name="Blitz I.L."/>
            <person name="Blumberg B."/>
            <person name="Dichmann D.S."/>
            <person name="Dubchak I."/>
            <person name="Amaya E."/>
            <person name="Detter J.C."/>
            <person name="Fletcher R."/>
            <person name="Gerhard D.S."/>
            <person name="Goodstein D."/>
            <person name="Graves T."/>
            <person name="Grigoriev I.V."/>
            <person name="Grimwood J."/>
            <person name="Kawashima T."/>
            <person name="Lindquist E."/>
            <person name="Lucas S.M."/>
            <person name="Mead P.E."/>
            <person name="Mitros T."/>
            <person name="Ogino H."/>
            <person name="Ohta Y."/>
            <person name="Poliakov A.V."/>
            <person name="Pollet N."/>
            <person name="Robert J."/>
            <person name="Salamov A."/>
            <person name="Sater A.K."/>
            <person name="Schmutz J."/>
            <person name="Terry A."/>
            <person name="Vize P.D."/>
            <person name="Warren W.C."/>
            <person name="Wells D."/>
            <person name="Wills A."/>
            <person name="Wilson R.K."/>
            <person name="Zimmerman L.B."/>
            <person name="Zorn A.M."/>
            <person name="Grainger R."/>
            <person name="Grammer T."/>
            <person name="Khokha M.K."/>
            <person name="Richardson P.M."/>
            <person name="Rokhsar D.S."/>
        </authorList>
    </citation>
    <scope>NUCLEOTIDE SEQUENCE [LARGE SCALE GENOMIC DNA]</scope>
    <source>
        <strain evidence="1">Nigerian</strain>
    </source>
</reference>
<dbReference type="InParanoid" id="A0A6I8QNA9"/>
<proteinExistence type="predicted"/>
<dbReference type="InterPro" id="IPR008996">
    <property type="entry name" value="IL1/FGF"/>
</dbReference>
<dbReference type="SUPFAM" id="SSF50353">
    <property type="entry name" value="Cytokine"/>
    <property type="match status" value="1"/>
</dbReference>
<dbReference type="CDD" id="cd23298">
    <property type="entry name" value="beta-trefoil_IL18"/>
    <property type="match status" value="1"/>
</dbReference>
<organism evidence="1">
    <name type="scientific">Xenopus tropicalis</name>
    <name type="common">Western clawed frog</name>
    <name type="synonym">Silurana tropicalis</name>
    <dbReference type="NCBI Taxonomy" id="8364"/>
    <lineage>
        <taxon>Eukaryota</taxon>
        <taxon>Metazoa</taxon>
        <taxon>Chordata</taxon>
        <taxon>Craniata</taxon>
        <taxon>Vertebrata</taxon>
        <taxon>Euteleostomi</taxon>
        <taxon>Amphibia</taxon>
        <taxon>Batrachia</taxon>
        <taxon>Anura</taxon>
        <taxon>Pipoidea</taxon>
        <taxon>Pipidae</taxon>
        <taxon>Xenopodinae</taxon>
        <taxon>Xenopus</taxon>
        <taxon>Silurana</taxon>
    </lineage>
</organism>
<sequence length="238" mass="26774">MDIILMGGVLCMPYNRMSIRSASYLRSMKEKSSMNLCRAMSSTEAAVITLLILLTLIPLKKVLMAENVEERQTSNLLSAWINSMQTYRATIQNNRDMYLTSYPFTSELFFETYNIFNPGNIYNTITTYRNTEGNLLSVGITIEANSSTYILCSNGNGSLILQRGELPKNIIGTVTTLLFYQETSSVETYSFRSADGNNQYLCYNTEDRAVLKNVTNASIDETCHMTISNQSSVILSHK</sequence>
<dbReference type="Bgee" id="ENSXETG00000035687">
    <property type="expression patterns" value="Expressed in liver and 5 other cell types or tissues"/>
</dbReference>
<dbReference type="Gene3D" id="2.80.10.50">
    <property type="match status" value="1"/>
</dbReference>
<evidence type="ECO:0000313" key="1">
    <source>
        <dbReference type="Ensembl" id="ENSXETP00000070008"/>
    </source>
</evidence>